<dbReference type="EMBL" id="CAXKWB010156146">
    <property type="protein sequence ID" value="CAL4249096.1"/>
    <property type="molecule type" value="Genomic_DNA"/>
</dbReference>
<evidence type="ECO:0000313" key="6">
    <source>
        <dbReference type="Proteomes" id="UP001497623"/>
    </source>
</evidence>
<gene>
    <name evidence="5" type="ORF">MNOR_LOCUS41513</name>
</gene>
<dbReference type="GO" id="GO:0007030">
    <property type="term" value="P:Golgi organization"/>
    <property type="evidence" value="ECO:0007669"/>
    <property type="project" value="TreeGrafter"/>
</dbReference>
<dbReference type="PANTHER" id="PTHR12895">
    <property type="entry name" value="DYMECLIN"/>
    <property type="match status" value="1"/>
</dbReference>
<evidence type="ECO:0000256" key="2">
    <source>
        <dbReference type="ARBA" id="ARBA00015736"/>
    </source>
</evidence>
<dbReference type="InterPro" id="IPR019142">
    <property type="entry name" value="Dymeclin"/>
</dbReference>
<dbReference type="Pfam" id="PF09742">
    <property type="entry name" value="Dymeclin"/>
    <property type="match status" value="1"/>
</dbReference>
<dbReference type="AlphaFoldDB" id="A0AAV2SWE9"/>
<organism evidence="5 6">
    <name type="scientific">Meganyctiphanes norvegica</name>
    <name type="common">Northern krill</name>
    <name type="synonym">Thysanopoda norvegica</name>
    <dbReference type="NCBI Taxonomy" id="48144"/>
    <lineage>
        <taxon>Eukaryota</taxon>
        <taxon>Metazoa</taxon>
        <taxon>Ecdysozoa</taxon>
        <taxon>Arthropoda</taxon>
        <taxon>Crustacea</taxon>
        <taxon>Multicrustacea</taxon>
        <taxon>Malacostraca</taxon>
        <taxon>Eumalacostraca</taxon>
        <taxon>Eucarida</taxon>
        <taxon>Euphausiacea</taxon>
        <taxon>Euphausiidae</taxon>
        <taxon>Meganyctiphanes</taxon>
    </lineage>
</organism>
<reference evidence="5 6" key="1">
    <citation type="submission" date="2024-05" db="EMBL/GenBank/DDBJ databases">
        <authorList>
            <person name="Wallberg A."/>
        </authorList>
    </citation>
    <scope>NUCLEOTIDE SEQUENCE [LARGE SCALE GENOMIC DNA]</scope>
</reference>
<feature type="non-terminal residue" evidence="5">
    <location>
        <position position="1"/>
    </location>
</feature>
<sequence>ADYRLLDECIEPLFRGLIQNYAASGNISSLIRVFLSRATELKASAQCDNSVFTWQAHNALFIIRCVTKLLLERFTEEEVLQILATLPPTKEGDEPEDASGLMESLVCALVEVMVDVPLGDQTYALHLEATTTLLVLTSSLVFKAADISHLSIF</sequence>
<evidence type="ECO:0000256" key="1">
    <source>
        <dbReference type="ARBA" id="ARBA00010603"/>
    </source>
</evidence>
<comment type="similarity">
    <text evidence="1">Belongs to the dymeclin family.</text>
</comment>
<dbReference type="Proteomes" id="UP001497623">
    <property type="component" value="Unassembled WGS sequence"/>
</dbReference>
<keyword evidence="4" id="KW-0449">Lipoprotein</keyword>
<dbReference type="PANTHER" id="PTHR12895:SF9">
    <property type="entry name" value="DYMECLIN"/>
    <property type="match status" value="1"/>
</dbReference>
<accession>A0AAV2SWE9</accession>
<comment type="caution">
    <text evidence="5">The sequence shown here is derived from an EMBL/GenBank/DDBJ whole genome shotgun (WGS) entry which is preliminary data.</text>
</comment>
<name>A0AAV2SWE9_MEGNR</name>
<evidence type="ECO:0000256" key="3">
    <source>
        <dbReference type="ARBA" id="ARBA00022707"/>
    </source>
</evidence>
<evidence type="ECO:0000256" key="4">
    <source>
        <dbReference type="ARBA" id="ARBA00023288"/>
    </source>
</evidence>
<dbReference type="GO" id="GO:0005794">
    <property type="term" value="C:Golgi apparatus"/>
    <property type="evidence" value="ECO:0007669"/>
    <property type="project" value="TreeGrafter"/>
</dbReference>
<evidence type="ECO:0000313" key="5">
    <source>
        <dbReference type="EMBL" id="CAL4249096.1"/>
    </source>
</evidence>
<feature type="non-terminal residue" evidence="5">
    <location>
        <position position="153"/>
    </location>
</feature>
<protein>
    <recommendedName>
        <fullName evidence="2">Dymeclin</fullName>
    </recommendedName>
</protein>
<proteinExistence type="inferred from homology"/>
<keyword evidence="6" id="KW-1185">Reference proteome</keyword>
<keyword evidence="3" id="KW-0519">Myristate</keyword>